<dbReference type="SUPFAM" id="SSF81778">
    <property type="entry name" value="Crustacean CHH/MIH/GIH neurohormone"/>
    <property type="match status" value="1"/>
</dbReference>
<dbReference type="Gene3D" id="1.10.2010.10">
    <property type="entry name" value="Crustacean CHH/MIH/GIH neurohormone"/>
    <property type="match status" value="1"/>
</dbReference>
<organism evidence="3 4">
    <name type="scientific">Gnathostoma spinigerum</name>
    <dbReference type="NCBI Taxonomy" id="75299"/>
    <lineage>
        <taxon>Eukaryota</taxon>
        <taxon>Metazoa</taxon>
        <taxon>Ecdysozoa</taxon>
        <taxon>Nematoda</taxon>
        <taxon>Chromadorea</taxon>
        <taxon>Rhabditida</taxon>
        <taxon>Spirurina</taxon>
        <taxon>Gnathostomatomorpha</taxon>
        <taxon>Gnathostomatoidea</taxon>
        <taxon>Gnathostomatidae</taxon>
        <taxon>Gnathostoma</taxon>
    </lineage>
</organism>
<keyword evidence="4" id="KW-1185">Reference proteome</keyword>
<feature type="disulfide bond" evidence="2">
    <location>
        <begin position="131"/>
        <end position="159"/>
    </location>
</feature>
<dbReference type="AlphaFoldDB" id="A0ABD6EAK3"/>
<comment type="caution">
    <text evidence="3">The sequence shown here is derived from an EMBL/GenBank/DDBJ whole genome shotgun (WGS) entry which is preliminary data.</text>
</comment>
<feature type="disulfide bond" evidence="2">
    <location>
        <begin position="128"/>
        <end position="146"/>
    </location>
</feature>
<dbReference type="Pfam" id="PF01147">
    <property type="entry name" value="Crust_neurohorm"/>
    <property type="match status" value="1"/>
</dbReference>
<dbReference type="PANTHER" id="PTHR35981:SF2">
    <property type="entry name" value="ION TRANSPORT PEPTIDE, ISOFORM C"/>
    <property type="match status" value="1"/>
</dbReference>
<name>A0ABD6EAK3_9BILA</name>
<dbReference type="EMBL" id="JBGFUD010002008">
    <property type="protein sequence ID" value="MFH4977028.1"/>
    <property type="molecule type" value="Genomic_DNA"/>
</dbReference>
<proteinExistence type="inferred from homology"/>
<evidence type="ECO:0000256" key="1">
    <source>
        <dbReference type="ARBA" id="ARBA00005447"/>
    </source>
</evidence>
<gene>
    <name evidence="3" type="ORF">AB6A40_003737</name>
</gene>
<evidence type="ECO:0000313" key="4">
    <source>
        <dbReference type="Proteomes" id="UP001608902"/>
    </source>
</evidence>
<feature type="disulfide bond" evidence="2">
    <location>
        <begin position="112"/>
        <end position="150"/>
    </location>
</feature>
<evidence type="ECO:0000256" key="2">
    <source>
        <dbReference type="PIRSR" id="PIRSR631098-51"/>
    </source>
</evidence>
<keyword evidence="2" id="KW-1015">Disulfide bond</keyword>
<dbReference type="Proteomes" id="UP001608902">
    <property type="component" value="Unassembled WGS sequence"/>
</dbReference>
<protein>
    <submittedName>
        <fullName evidence="3">Uncharacterized protein</fullName>
    </submittedName>
</protein>
<reference evidence="3 4" key="1">
    <citation type="submission" date="2024-08" db="EMBL/GenBank/DDBJ databases">
        <title>Gnathostoma spinigerum genome.</title>
        <authorList>
            <person name="Gonzalez-Bertolin B."/>
            <person name="Monzon S."/>
            <person name="Zaballos A."/>
            <person name="Jimenez P."/>
            <person name="Dekumyoy P."/>
            <person name="Varona S."/>
            <person name="Cuesta I."/>
            <person name="Sumanam S."/>
            <person name="Adisakwattana P."/>
            <person name="Gasser R.B."/>
            <person name="Hernandez-Gonzalez A."/>
            <person name="Young N.D."/>
            <person name="Perteguer M.J."/>
        </authorList>
    </citation>
    <scope>NUCLEOTIDE SEQUENCE [LARGE SCALE GENOMIC DNA]</scope>
    <source>
        <strain evidence="3">AL3</strain>
        <tissue evidence="3">Liver</tissue>
    </source>
</reference>
<comment type="similarity">
    <text evidence="1">Belongs to the arthropod CHH/MIH/GIH/VIH hormone family.</text>
</comment>
<dbReference type="PANTHER" id="PTHR35981">
    <property type="entry name" value="ION TRANSPORT PEPTIDE, ISOFORM C"/>
    <property type="match status" value="1"/>
</dbReference>
<dbReference type="InterPro" id="IPR035957">
    <property type="entry name" value="Crust_neurohorm_sf"/>
</dbReference>
<dbReference type="InterPro" id="IPR031098">
    <property type="entry name" value="Crust_neurohorm"/>
</dbReference>
<sequence>MHATFEGSSSFICRAALQRVNEVLRIRDVSLRRSRFLFALITHFMLLQSVIAVNTKPTHLFADLPQYSRQHPPSAFSDYLMDIDGDKQPFPDKTYQDLKRAERNWEKLDPNCPVYKNEALHAVMDRVCEMCHEMFSHEQSSFRAECRENCFRNAKFRGCLELFSPA</sequence>
<evidence type="ECO:0000313" key="3">
    <source>
        <dbReference type="EMBL" id="MFH4977028.1"/>
    </source>
</evidence>
<accession>A0ABD6EAK3</accession>